<dbReference type="Gene3D" id="1.25.10.10">
    <property type="entry name" value="Leucine-rich Repeat Variant"/>
    <property type="match status" value="1"/>
</dbReference>
<dbReference type="InterPro" id="IPR058584">
    <property type="entry name" value="IMB1_TNPO1-like_TPR"/>
</dbReference>
<dbReference type="SMART" id="SM00913">
    <property type="entry name" value="IBN_N"/>
    <property type="match status" value="1"/>
</dbReference>
<comment type="similarity">
    <text evidence="3">Belongs to the importin beta family. Importin beta-1 subfamily.</text>
</comment>
<evidence type="ECO:0000256" key="2">
    <source>
        <dbReference type="ARBA" id="ARBA00004496"/>
    </source>
</evidence>
<evidence type="ECO:0000256" key="4">
    <source>
        <dbReference type="ARBA" id="ARBA00022448"/>
    </source>
</evidence>
<keyword evidence="15" id="KW-1185">Reference proteome</keyword>
<dbReference type="PROSITE" id="PS50077">
    <property type="entry name" value="HEAT_REPEAT"/>
    <property type="match status" value="1"/>
</dbReference>
<name>A0A371CUY5_9APHY</name>
<dbReference type="GO" id="GO:0005737">
    <property type="term" value="C:cytoplasm"/>
    <property type="evidence" value="ECO:0007669"/>
    <property type="project" value="UniProtKB-SubCell"/>
</dbReference>
<keyword evidence="5" id="KW-0963">Cytoplasm</keyword>
<keyword evidence="8" id="KW-0539">Nucleus</keyword>
<dbReference type="GO" id="GO:0006606">
    <property type="term" value="P:protein import into nucleus"/>
    <property type="evidence" value="ECO:0007669"/>
    <property type="project" value="InterPro"/>
</dbReference>
<evidence type="ECO:0000256" key="5">
    <source>
        <dbReference type="ARBA" id="ARBA00022490"/>
    </source>
</evidence>
<evidence type="ECO:0000256" key="1">
    <source>
        <dbReference type="ARBA" id="ARBA00004259"/>
    </source>
</evidence>
<dbReference type="SMART" id="SM00185">
    <property type="entry name" value="ARM"/>
    <property type="match status" value="3"/>
</dbReference>
<dbReference type="EMBL" id="KZ857455">
    <property type="protein sequence ID" value="RDX44092.1"/>
    <property type="molecule type" value="Genomic_DNA"/>
</dbReference>
<evidence type="ECO:0000256" key="11">
    <source>
        <dbReference type="PROSITE-ProRule" id="PRU00103"/>
    </source>
</evidence>
<dbReference type="InterPro" id="IPR021133">
    <property type="entry name" value="HEAT_type_2"/>
</dbReference>
<keyword evidence="4" id="KW-0813">Transport</keyword>
<protein>
    <recommendedName>
        <fullName evidence="9">Importin-95</fullName>
    </recommendedName>
    <alternativeName>
        <fullName evidence="10">Karyopherin-95</fullName>
    </alternativeName>
</protein>
<gene>
    <name evidence="14" type="ORF">OH76DRAFT_1118157</name>
</gene>
<evidence type="ECO:0000256" key="7">
    <source>
        <dbReference type="ARBA" id="ARBA00022927"/>
    </source>
</evidence>
<sequence length="866" mass="94725">MNATELLANSLSPDAHTREDATQKLETASRENFPAYMAMLSTELVNEASPTHIRNAAGLALKNTLSAREIARQTEYINRWLALDEATKSKVKQDALMALASPTGKIGTVAAQVVSAIASVELPNGQWMDVIGLLLGFVSDPSNISLRVATLQAIGFICESLQDKPEILSMRSNEILTAVIHGARKEEPSQEVQFAAIHALLNSLEFVRENFDREGERNYIMQVVCEATQNPNPDVQVGAFECLVKIMSLYYDKMGYYMERALFGLTVMGMKHSEEKIALQAIEFWSTVCELETDLAWEASEANEYGELPENESKYFAKVALPEIVPVLLDLLTHQDEDDDEDDWTVAKAAATCVGLLATAVQDTIVPAVIPFIEANIRHSDWHLREAAVITFGEILDGPDPNVLSPLVNQALPILIDMMNDPNAQVKDTVAWTLGRICDLLVQTIQPDVHLHPLITALVNGLNDNPRIAGNCCWALINLADQLGYTEGGDEAFANPSPLSPYYEGVIQALLRATETATSEGENRTAAYEAINSWIAHATADTIPVVQQTAVAILMRMEQLLGMQNQIVGVDDRNNWNDLMSNFCTVITCVVQKLDDGIQPLADRIMTLTLQLINAASKTSTLVEDAFFIVGALARALGQGFSPYISAFLPLLYPALKAHEDTALCTVAVSIIGDIVTALGDQTAQYCNAFVGVLLENLQSDVLNRNVKISILSCFGDLAVAIGPAFEPYLNATTAVLRQAGSVQPNPLDIDLIEYVGLLREGILEAYTGIITAFRDTPQVDALLPHVPAMLELVQRCLVDSERTENTIKLAMGVVGDLAAAFPNGQIKQYLLADWLANELRMKGRMSPETKKQVRYARENVKRATA</sequence>
<dbReference type="InterPro" id="IPR016024">
    <property type="entry name" value="ARM-type_fold"/>
</dbReference>
<evidence type="ECO:0000313" key="15">
    <source>
        <dbReference type="Proteomes" id="UP000256964"/>
    </source>
</evidence>
<dbReference type="FunFam" id="1.25.10.10:FF:000027">
    <property type="entry name" value="Importin subunit beta-1"/>
    <property type="match status" value="1"/>
</dbReference>
<dbReference type="InterPro" id="IPR000225">
    <property type="entry name" value="Armadillo"/>
</dbReference>
<dbReference type="Proteomes" id="UP000256964">
    <property type="component" value="Unassembled WGS sequence"/>
</dbReference>
<feature type="compositionally biased region" description="Polar residues" evidence="12">
    <location>
        <begin position="1"/>
        <end position="12"/>
    </location>
</feature>
<feature type="compositionally biased region" description="Basic and acidic residues" evidence="12">
    <location>
        <begin position="15"/>
        <end position="28"/>
    </location>
</feature>
<comment type="subcellular location">
    <subcellularLocation>
        <location evidence="2">Cytoplasm</location>
    </subcellularLocation>
    <subcellularLocation>
        <location evidence="1">Nucleus envelope</location>
    </subcellularLocation>
</comment>
<dbReference type="PROSITE" id="PS50166">
    <property type="entry name" value="IMPORTIN_B_NT"/>
    <property type="match status" value="1"/>
</dbReference>
<feature type="repeat" description="HEAT" evidence="11">
    <location>
        <begin position="411"/>
        <end position="448"/>
    </location>
</feature>
<dbReference type="PANTHER" id="PTHR10527">
    <property type="entry name" value="IMPORTIN BETA"/>
    <property type="match status" value="1"/>
</dbReference>
<keyword evidence="7" id="KW-0653">Protein transport</keyword>
<dbReference type="Pfam" id="PF25574">
    <property type="entry name" value="TPR_IMB1"/>
    <property type="match status" value="1"/>
</dbReference>
<dbReference type="InterPro" id="IPR040122">
    <property type="entry name" value="Importin_beta"/>
</dbReference>
<dbReference type="Pfam" id="PF03810">
    <property type="entry name" value="IBN_N"/>
    <property type="match status" value="1"/>
</dbReference>
<evidence type="ECO:0000256" key="8">
    <source>
        <dbReference type="ARBA" id="ARBA00023242"/>
    </source>
</evidence>
<organism evidence="14 15">
    <name type="scientific">Lentinus brumalis</name>
    <dbReference type="NCBI Taxonomy" id="2498619"/>
    <lineage>
        <taxon>Eukaryota</taxon>
        <taxon>Fungi</taxon>
        <taxon>Dikarya</taxon>
        <taxon>Basidiomycota</taxon>
        <taxon>Agaricomycotina</taxon>
        <taxon>Agaricomycetes</taxon>
        <taxon>Polyporales</taxon>
        <taxon>Polyporaceae</taxon>
        <taxon>Lentinus</taxon>
    </lineage>
</organism>
<evidence type="ECO:0000313" key="14">
    <source>
        <dbReference type="EMBL" id="RDX44092.1"/>
    </source>
</evidence>
<feature type="domain" description="Importin N-terminal" evidence="13">
    <location>
        <begin position="21"/>
        <end position="101"/>
    </location>
</feature>
<evidence type="ECO:0000256" key="9">
    <source>
        <dbReference type="ARBA" id="ARBA00079884"/>
    </source>
</evidence>
<dbReference type="OrthoDB" id="10263328at2759"/>
<dbReference type="GO" id="GO:0031267">
    <property type="term" value="F:small GTPase binding"/>
    <property type="evidence" value="ECO:0007669"/>
    <property type="project" value="InterPro"/>
</dbReference>
<dbReference type="AlphaFoldDB" id="A0A371CUY5"/>
<evidence type="ECO:0000256" key="6">
    <source>
        <dbReference type="ARBA" id="ARBA00022737"/>
    </source>
</evidence>
<evidence type="ECO:0000256" key="12">
    <source>
        <dbReference type="SAM" id="MobiDB-lite"/>
    </source>
</evidence>
<dbReference type="InterPro" id="IPR011989">
    <property type="entry name" value="ARM-like"/>
</dbReference>
<dbReference type="Pfam" id="PF13513">
    <property type="entry name" value="HEAT_EZ"/>
    <property type="match status" value="1"/>
</dbReference>
<evidence type="ECO:0000259" key="13">
    <source>
        <dbReference type="PROSITE" id="PS50166"/>
    </source>
</evidence>
<evidence type="ECO:0000256" key="10">
    <source>
        <dbReference type="ARBA" id="ARBA00083566"/>
    </source>
</evidence>
<proteinExistence type="inferred from homology"/>
<keyword evidence="6" id="KW-0677">Repeat</keyword>
<dbReference type="SUPFAM" id="SSF48371">
    <property type="entry name" value="ARM repeat"/>
    <property type="match status" value="1"/>
</dbReference>
<reference evidence="14 15" key="1">
    <citation type="journal article" date="2018" name="Biotechnol. Biofuels">
        <title>Integrative visual omics of the white-rot fungus Polyporus brumalis exposes the biotechnological potential of its oxidative enzymes for delignifying raw plant biomass.</title>
        <authorList>
            <person name="Miyauchi S."/>
            <person name="Rancon A."/>
            <person name="Drula E."/>
            <person name="Hage H."/>
            <person name="Chaduli D."/>
            <person name="Favel A."/>
            <person name="Grisel S."/>
            <person name="Henrissat B."/>
            <person name="Herpoel-Gimbert I."/>
            <person name="Ruiz-Duenas F.J."/>
            <person name="Chevret D."/>
            <person name="Hainaut M."/>
            <person name="Lin J."/>
            <person name="Wang M."/>
            <person name="Pangilinan J."/>
            <person name="Lipzen A."/>
            <person name="Lesage-Meessen L."/>
            <person name="Navarro D."/>
            <person name="Riley R."/>
            <person name="Grigoriev I.V."/>
            <person name="Zhou S."/>
            <person name="Raouche S."/>
            <person name="Rosso M.N."/>
        </authorList>
    </citation>
    <scope>NUCLEOTIDE SEQUENCE [LARGE SCALE GENOMIC DNA]</scope>
    <source>
        <strain evidence="14 15">BRFM 1820</strain>
    </source>
</reference>
<dbReference type="STRING" id="139420.A0A371CUY5"/>
<dbReference type="InterPro" id="IPR001494">
    <property type="entry name" value="Importin-beta_N"/>
</dbReference>
<evidence type="ECO:0000256" key="3">
    <source>
        <dbReference type="ARBA" id="ARBA00010907"/>
    </source>
</evidence>
<accession>A0A371CUY5</accession>
<dbReference type="GO" id="GO:0005635">
    <property type="term" value="C:nuclear envelope"/>
    <property type="evidence" value="ECO:0007669"/>
    <property type="project" value="UniProtKB-SubCell"/>
</dbReference>
<feature type="region of interest" description="Disordered" evidence="12">
    <location>
        <begin position="1"/>
        <end position="28"/>
    </location>
</feature>